<dbReference type="AlphaFoldDB" id="A0A498JI32"/>
<proteinExistence type="predicted"/>
<dbReference type="EMBL" id="RDQH01000333">
    <property type="protein sequence ID" value="RXH95378.1"/>
    <property type="molecule type" value="Genomic_DNA"/>
</dbReference>
<organism evidence="1 2">
    <name type="scientific">Malus domestica</name>
    <name type="common">Apple</name>
    <name type="synonym">Pyrus malus</name>
    <dbReference type="NCBI Taxonomy" id="3750"/>
    <lineage>
        <taxon>Eukaryota</taxon>
        <taxon>Viridiplantae</taxon>
        <taxon>Streptophyta</taxon>
        <taxon>Embryophyta</taxon>
        <taxon>Tracheophyta</taxon>
        <taxon>Spermatophyta</taxon>
        <taxon>Magnoliopsida</taxon>
        <taxon>eudicotyledons</taxon>
        <taxon>Gunneridae</taxon>
        <taxon>Pentapetalae</taxon>
        <taxon>rosids</taxon>
        <taxon>fabids</taxon>
        <taxon>Rosales</taxon>
        <taxon>Rosaceae</taxon>
        <taxon>Amygdaloideae</taxon>
        <taxon>Maleae</taxon>
        <taxon>Malus</taxon>
    </lineage>
</organism>
<name>A0A498JI32_MALDO</name>
<dbReference type="STRING" id="3750.A0A498JI32"/>
<keyword evidence="2" id="KW-1185">Reference proteome</keyword>
<dbReference type="Proteomes" id="UP000290289">
    <property type="component" value="Chromosome 7"/>
</dbReference>
<gene>
    <name evidence="1" type="ORF">DVH24_025062</name>
</gene>
<evidence type="ECO:0000313" key="2">
    <source>
        <dbReference type="Proteomes" id="UP000290289"/>
    </source>
</evidence>
<reference evidence="1 2" key="1">
    <citation type="submission" date="2018-10" db="EMBL/GenBank/DDBJ databases">
        <title>A high-quality apple genome assembly.</title>
        <authorList>
            <person name="Hu J."/>
        </authorList>
    </citation>
    <scope>NUCLEOTIDE SEQUENCE [LARGE SCALE GENOMIC DNA]</scope>
    <source>
        <strain evidence="2">cv. HFTH1</strain>
        <tissue evidence="1">Young leaf</tissue>
    </source>
</reference>
<accession>A0A498JI32</accession>
<comment type="caution">
    <text evidence="1">The sequence shown here is derived from an EMBL/GenBank/DDBJ whole genome shotgun (WGS) entry which is preliminary data.</text>
</comment>
<protein>
    <submittedName>
        <fullName evidence="1">Uncharacterized protein</fullName>
    </submittedName>
</protein>
<sequence>MVLRKSSLRSAISFKIGLSLLSTNSKKAVTEISKFALGSLWLKNKYVEEGKAIDDGGGHVPGIMDEVLGFFTEISMMSDCSTNFPKTLDHGKIPELESKIS</sequence>
<evidence type="ECO:0000313" key="1">
    <source>
        <dbReference type="EMBL" id="RXH95378.1"/>
    </source>
</evidence>